<dbReference type="InterPro" id="IPR046528">
    <property type="entry name" value="DUF6593"/>
</dbReference>
<reference evidence="2 3" key="1">
    <citation type="submission" date="2015-12" db="EMBL/GenBank/DDBJ databases">
        <title>Draft genome sequence of Moniliophthora roreri, the causal agent of frosty pod rot of cacao.</title>
        <authorList>
            <person name="Aime M.C."/>
            <person name="Diaz-Valderrama J.R."/>
            <person name="Kijpornyongpan T."/>
            <person name="Phillips-Mora W."/>
        </authorList>
    </citation>
    <scope>NUCLEOTIDE SEQUENCE [LARGE SCALE GENOMIC DNA]</scope>
    <source>
        <strain evidence="2 3">MCA 2952</strain>
    </source>
</reference>
<dbReference type="AlphaFoldDB" id="A0A0W0FR67"/>
<evidence type="ECO:0000313" key="3">
    <source>
        <dbReference type="Proteomes" id="UP000054988"/>
    </source>
</evidence>
<dbReference type="eggNOG" id="ENOG502SPIU">
    <property type="taxonomic scope" value="Eukaryota"/>
</dbReference>
<sequence>MSVNPFSSWHSSSGTTPSIYGALPSAGSPPGLPGVHRFVFTSFNPDILNCTVIGPNTQPHYYVVTDSRFTILKRADGKAFGVIEWQNHPVVEIKDLVRKQFASGFLRLASDGRSRAMGFNEGEYFWVPQQAPSEGICLYPARSSECIARITRDSHGRSIILEVTQNAVQAGLLLPCVLSTVLIQSGRQID</sequence>
<evidence type="ECO:0000313" key="2">
    <source>
        <dbReference type="EMBL" id="KTB38827.1"/>
    </source>
</evidence>
<organism evidence="2 3">
    <name type="scientific">Moniliophthora roreri</name>
    <name type="common">Frosty pod rot fungus</name>
    <name type="synonym">Monilia roreri</name>
    <dbReference type="NCBI Taxonomy" id="221103"/>
    <lineage>
        <taxon>Eukaryota</taxon>
        <taxon>Fungi</taxon>
        <taxon>Dikarya</taxon>
        <taxon>Basidiomycota</taxon>
        <taxon>Agaricomycotina</taxon>
        <taxon>Agaricomycetes</taxon>
        <taxon>Agaricomycetidae</taxon>
        <taxon>Agaricales</taxon>
        <taxon>Marasmiineae</taxon>
        <taxon>Marasmiaceae</taxon>
        <taxon>Moniliophthora</taxon>
    </lineage>
</organism>
<protein>
    <recommendedName>
        <fullName evidence="1">DUF6593 domain-containing protein</fullName>
    </recommendedName>
</protein>
<evidence type="ECO:0000259" key="1">
    <source>
        <dbReference type="Pfam" id="PF20236"/>
    </source>
</evidence>
<dbReference type="Proteomes" id="UP000054988">
    <property type="component" value="Unassembled WGS sequence"/>
</dbReference>
<dbReference type="EMBL" id="LATX01001727">
    <property type="protein sequence ID" value="KTB38827.1"/>
    <property type="molecule type" value="Genomic_DNA"/>
</dbReference>
<comment type="caution">
    <text evidence="2">The sequence shown here is derived from an EMBL/GenBank/DDBJ whole genome shotgun (WGS) entry which is preliminary data.</text>
</comment>
<name>A0A0W0FR67_MONRR</name>
<proteinExistence type="predicted"/>
<dbReference type="Pfam" id="PF20236">
    <property type="entry name" value="DUF6593"/>
    <property type="match status" value="1"/>
</dbReference>
<gene>
    <name evidence="2" type="ORF">WG66_8598</name>
</gene>
<accession>A0A0W0FR67</accession>
<feature type="domain" description="DUF6593" evidence="1">
    <location>
        <begin position="46"/>
        <end position="187"/>
    </location>
</feature>